<reference evidence="4" key="1">
    <citation type="submission" date="2022-11" db="EMBL/GenBank/DDBJ databases">
        <title>Complete genome sequence of Methanogenium organophilum DSM 3596.</title>
        <authorList>
            <person name="Chen S.-C."/>
            <person name="Lai S.-J."/>
            <person name="You Y.-T."/>
        </authorList>
    </citation>
    <scope>NUCLEOTIDE SEQUENCE</scope>
    <source>
        <strain evidence="4">DSM 3596</strain>
    </source>
</reference>
<dbReference type="InterPro" id="IPR011990">
    <property type="entry name" value="TPR-like_helical_dom_sf"/>
</dbReference>
<dbReference type="SUPFAM" id="SSF48452">
    <property type="entry name" value="TPR-like"/>
    <property type="match status" value="1"/>
</dbReference>
<dbReference type="SMART" id="SM00028">
    <property type="entry name" value="TPR"/>
    <property type="match status" value="4"/>
</dbReference>
<dbReference type="KEGG" id="mou:OU421_00900"/>
<protein>
    <submittedName>
        <fullName evidence="4">Tetratricopeptide repeat protein</fullName>
    </submittedName>
</protein>
<dbReference type="PROSITE" id="PS50005">
    <property type="entry name" value="TPR"/>
    <property type="match status" value="2"/>
</dbReference>
<evidence type="ECO:0000256" key="2">
    <source>
        <dbReference type="ARBA" id="ARBA00022803"/>
    </source>
</evidence>
<evidence type="ECO:0000313" key="5">
    <source>
        <dbReference type="Proteomes" id="UP001163096"/>
    </source>
</evidence>
<dbReference type="GeneID" id="76833616"/>
<evidence type="ECO:0000256" key="1">
    <source>
        <dbReference type="ARBA" id="ARBA00022737"/>
    </source>
</evidence>
<dbReference type="PROSITE" id="PS50293">
    <property type="entry name" value="TPR_REGION"/>
    <property type="match status" value="1"/>
</dbReference>
<dbReference type="PANTHER" id="PTHR44858:SF1">
    <property type="entry name" value="UDP-N-ACETYLGLUCOSAMINE--PEPTIDE N-ACETYLGLUCOSAMINYLTRANSFERASE SPINDLY-RELATED"/>
    <property type="match status" value="1"/>
</dbReference>
<sequence length="222" mass="23192">MTRRGITGILIAVAFFIAAGIPAVSAEDVSVDTVAVEKIDLYNLAVDEAGAGNYSTAMEHIDAALAIDGNFTLAWVTKAGISSAQGDYAGALTAGKAAIALNQNQTEAWVVSADALVNLGRYDEAVVAADKAIALNPDMIEAYIIQGTAYGQMGEYEKEIAVSQKALEINPDDVRAQGNLHFAQANVGDAVTPSEPTEAPFPAAGAVLGAGVLFLMSRRWYR</sequence>
<feature type="repeat" description="TPR" evidence="3">
    <location>
        <begin position="106"/>
        <end position="139"/>
    </location>
</feature>
<dbReference type="EMBL" id="CP113361">
    <property type="protein sequence ID" value="WAI01461.1"/>
    <property type="molecule type" value="Genomic_DNA"/>
</dbReference>
<proteinExistence type="predicted"/>
<dbReference type="RefSeq" id="WP_268186694.1">
    <property type="nucleotide sequence ID" value="NZ_CP113361.1"/>
</dbReference>
<keyword evidence="1" id="KW-0677">Repeat</keyword>
<keyword evidence="5" id="KW-1185">Reference proteome</keyword>
<dbReference type="Gene3D" id="1.25.40.10">
    <property type="entry name" value="Tetratricopeptide repeat domain"/>
    <property type="match status" value="1"/>
</dbReference>
<organism evidence="4 5">
    <name type="scientific">Methanogenium organophilum</name>
    <dbReference type="NCBI Taxonomy" id="2199"/>
    <lineage>
        <taxon>Archaea</taxon>
        <taxon>Methanobacteriati</taxon>
        <taxon>Methanobacteriota</taxon>
        <taxon>Stenosarchaea group</taxon>
        <taxon>Methanomicrobia</taxon>
        <taxon>Methanomicrobiales</taxon>
        <taxon>Methanomicrobiaceae</taxon>
        <taxon>Methanogenium</taxon>
    </lineage>
</organism>
<dbReference type="InterPro" id="IPR050498">
    <property type="entry name" value="Ycf3"/>
</dbReference>
<dbReference type="InterPro" id="IPR019734">
    <property type="entry name" value="TPR_rpt"/>
</dbReference>
<evidence type="ECO:0000256" key="3">
    <source>
        <dbReference type="PROSITE-ProRule" id="PRU00339"/>
    </source>
</evidence>
<dbReference type="PANTHER" id="PTHR44858">
    <property type="entry name" value="TETRATRICOPEPTIDE REPEAT PROTEIN 6"/>
    <property type="match status" value="1"/>
</dbReference>
<gene>
    <name evidence="4" type="ORF">OU421_00900</name>
</gene>
<dbReference type="Pfam" id="PF14559">
    <property type="entry name" value="TPR_19"/>
    <property type="match status" value="1"/>
</dbReference>
<name>A0A9X9S4N3_METOG</name>
<dbReference type="Pfam" id="PF13181">
    <property type="entry name" value="TPR_8"/>
    <property type="match status" value="1"/>
</dbReference>
<feature type="repeat" description="TPR" evidence="3">
    <location>
        <begin position="140"/>
        <end position="173"/>
    </location>
</feature>
<dbReference type="Proteomes" id="UP001163096">
    <property type="component" value="Chromosome"/>
</dbReference>
<dbReference type="AlphaFoldDB" id="A0A9X9S4N3"/>
<accession>A0A9X9S4N3</accession>
<keyword evidence="2 3" id="KW-0802">TPR repeat</keyword>
<evidence type="ECO:0000313" key="4">
    <source>
        <dbReference type="EMBL" id="WAI01461.1"/>
    </source>
</evidence>